<dbReference type="Gene3D" id="1.25.40.10">
    <property type="entry name" value="Tetratricopeptide repeat domain"/>
    <property type="match status" value="3"/>
</dbReference>
<dbReference type="SUPFAM" id="SSF48452">
    <property type="entry name" value="TPR-like"/>
    <property type="match status" value="2"/>
</dbReference>
<evidence type="ECO:0000256" key="5">
    <source>
        <dbReference type="ARBA" id="ARBA00023242"/>
    </source>
</evidence>
<dbReference type="InterPro" id="IPR010491">
    <property type="entry name" value="PRP1_N"/>
</dbReference>
<feature type="region of interest" description="Disordered" evidence="6">
    <location>
        <begin position="1"/>
        <end position="68"/>
    </location>
</feature>
<dbReference type="Pfam" id="PF13181">
    <property type="entry name" value="TPR_8"/>
    <property type="match status" value="1"/>
</dbReference>
<keyword evidence="3" id="KW-0677">Repeat</keyword>
<keyword evidence="9" id="KW-1185">Reference proteome</keyword>
<evidence type="ECO:0000256" key="4">
    <source>
        <dbReference type="ARBA" id="ARBA00023187"/>
    </source>
</evidence>
<accession>A0A9P6W472</accession>
<dbReference type="InterPro" id="IPR019734">
    <property type="entry name" value="TPR_rpt"/>
</dbReference>
<protein>
    <recommendedName>
        <fullName evidence="7">PRP1 splicing factor N-terminal domain-containing protein</fullName>
    </recommendedName>
</protein>
<dbReference type="EMBL" id="PUHR01000152">
    <property type="protein sequence ID" value="KAG0662016.1"/>
    <property type="molecule type" value="Genomic_DNA"/>
</dbReference>
<evidence type="ECO:0000313" key="9">
    <source>
        <dbReference type="Proteomes" id="UP000750334"/>
    </source>
</evidence>
<evidence type="ECO:0000259" key="7">
    <source>
        <dbReference type="Pfam" id="PF06424"/>
    </source>
</evidence>
<dbReference type="GO" id="GO:0046540">
    <property type="term" value="C:U4/U6 x U5 tri-snRNP complex"/>
    <property type="evidence" value="ECO:0007669"/>
    <property type="project" value="TreeGrafter"/>
</dbReference>
<dbReference type="Pfam" id="PF06424">
    <property type="entry name" value="PRP1_N"/>
    <property type="match status" value="1"/>
</dbReference>
<dbReference type="GO" id="GO:0000244">
    <property type="term" value="P:spliceosomal tri-snRNP complex assembly"/>
    <property type="evidence" value="ECO:0007669"/>
    <property type="project" value="TreeGrafter"/>
</dbReference>
<evidence type="ECO:0000256" key="3">
    <source>
        <dbReference type="ARBA" id="ARBA00022737"/>
    </source>
</evidence>
<reference evidence="8 9" key="1">
    <citation type="submission" date="2020-11" db="EMBL/GenBank/DDBJ databases">
        <title>Kefir isolates.</title>
        <authorList>
            <person name="Marcisauskas S."/>
            <person name="Kim Y."/>
            <person name="Blasche S."/>
        </authorList>
    </citation>
    <scope>NUCLEOTIDE SEQUENCE [LARGE SCALE GENOMIC DNA]</scope>
    <source>
        <strain evidence="8 9">OG2</strain>
    </source>
</reference>
<dbReference type="SMART" id="SM00386">
    <property type="entry name" value="HAT"/>
    <property type="match status" value="5"/>
</dbReference>
<dbReference type="InterPro" id="IPR003107">
    <property type="entry name" value="HAT"/>
</dbReference>
<gene>
    <name evidence="8" type="ORF">C6P45_001230</name>
</gene>
<dbReference type="InterPro" id="IPR011990">
    <property type="entry name" value="TPR-like_helical_dom_sf"/>
</dbReference>
<feature type="domain" description="PRP1 splicing factor N-terminal" evidence="7">
    <location>
        <begin position="11"/>
        <end position="128"/>
    </location>
</feature>
<evidence type="ECO:0000256" key="6">
    <source>
        <dbReference type="SAM" id="MobiDB-lite"/>
    </source>
</evidence>
<name>A0A9P6W472_MAUEX</name>
<proteinExistence type="predicted"/>
<feature type="compositionally biased region" description="Basic and acidic residues" evidence="6">
    <location>
        <begin position="41"/>
        <end position="54"/>
    </location>
</feature>
<dbReference type="PANTHER" id="PTHR11246">
    <property type="entry name" value="PRE-MRNA SPLICING FACTOR"/>
    <property type="match status" value="1"/>
</dbReference>
<dbReference type="AlphaFoldDB" id="A0A9P6W472"/>
<evidence type="ECO:0000313" key="8">
    <source>
        <dbReference type="EMBL" id="KAG0662016.1"/>
    </source>
</evidence>
<sequence>MERPSFLDQKPPKGYVAGIGRGATGFSNRGDKTQRKVPARLQDRSNKLSKDKQKSQFTNANEKEEEEASQVFAMIDSRRNGNSKNKVTNTFQNHLNKSYQFQDLKRNLSSVSVDQWLSIPEANDFTRRNKRNRLEEQLNRKSYAVPDSLITQNVNITKLTEEREKLLEQTLDTNKKNMKIDKETEDINGAQSYLNQLEAVNMDINKTQTDDIRKMRLVFQSYRKTDPKNPESWIASTRLEEKCRRLDVAKKLIAEGCQHCPHDEDIWLENIRLNQSDNHKCKVIITNAIKFNYNSVKLWLKAVDLENEEINKYRIVRKALEEIPKTEQLWDLAIEYEPNTTEKATIMQKALEFIPQSSQLWTKLVRIQNYDDAKKSLNRARKAIPNDINVWLLAMELEEKVNKDISVSKLTSILKKGFEQLNANNITISFENGLEISEEFENNTNGKYFKSMRTLAKMILRETNNNTGTNISQDQLKVIFKSKDSLTKMNLLRELTLSNHDRFSLWKSLKDICENLNRIDDLYDAFETVLFHNSESNISKSPEANSKLILVYAKEVWKNEGNIERAIAIIDKGLYMSPDNVDILIAKLKLLCQSESFHEVEILFKEQILDHLNEPDTFKMKTGIERLCYKYISFLRYKNENQKAIELLSTKFIVWFPGCFKLYLQLSQVYYDTKDFNNAKQILMNGTELFQDKQNSHNALLWVEIAKIEEIAMENPVRARATLDVALLNNAGNIPGEILIQLAKINLEERTGNKEQAQLFVSDGLKKHPRNELFWVKKISLVDTKRSSQKKTMFQDALRNTKNNYLVILEIGKAFYRDFQYASALKWVERATKASANYGDSWIWKYRCEMKLKKDTKGTVHAVKSNEPIYGPEWISVSKNPKFQYFNSEHILQVLVQREISF</sequence>
<evidence type="ECO:0000256" key="1">
    <source>
        <dbReference type="ARBA" id="ARBA00004123"/>
    </source>
</evidence>
<dbReference type="InterPro" id="IPR045075">
    <property type="entry name" value="Syf1-like"/>
</dbReference>
<dbReference type="OrthoDB" id="440128at2759"/>
<dbReference type="GO" id="GO:0071013">
    <property type="term" value="C:catalytic step 2 spliceosome"/>
    <property type="evidence" value="ECO:0007669"/>
    <property type="project" value="TreeGrafter"/>
</dbReference>
<dbReference type="PANTHER" id="PTHR11246:SF1">
    <property type="entry name" value="PRE-MRNA-PROCESSING FACTOR 6"/>
    <property type="match status" value="1"/>
</dbReference>
<comment type="subcellular location">
    <subcellularLocation>
        <location evidence="1">Nucleus</location>
    </subcellularLocation>
</comment>
<keyword evidence="4" id="KW-0508">mRNA splicing</keyword>
<dbReference type="Proteomes" id="UP000750334">
    <property type="component" value="Unassembled WGS sequence"/>
</dbReference>
<evidence type="ECO:0000256" key="2">
    <source>
        <dbReference type="ARBA" id="ARBA00022664"/>
    </source>
</evidence>
<keyword evidence="5" id="KW-0539">Nucleus</keyword>
<keyword evidence="2" id="KW-0507">mRNA processing</keyword>
<organism evidence="8 9">
    <name type="scientific">Maudiozyma exigua</name>
    <name type="common">Yeast</name>
    <name type="synonym">Kazachstania exigua</name>
    <dbReference type="NCBI Taxonomy" id="34358"/>
    <lineage>
        <taxon>Eukaryota</taxon>
        <taxon>Fungi</taxon>
        <taxon>Dikarya</taxon>
        <taxon>Ascomycota</taxon>
        <taxon>Saccharomycotina</taxon>
        <taxon>Saccharomycetes</taxon>
        <taxon>Saccharomycetales</taxon>
        <taxon>Saccharomycetaceae</taxon>
        <taxon>Maudiozyma</taxon>
    </lineage>
</organism>
<comment type="caution">
    <text evidence="8">The sequence shown here is derived from an EMBL/GenBank/DDBJ whole genome shotgun (WGS) entry which is preliminary data.</text>
</comment>